<dbReference type="EC" id="6.5.1.4" evidence="5 6"/>
<evidence type="ECO:0000259" key="7">
    <source>
        <dbReference type="Pfam" id="PF01137"/>
    </source>
</evidence>
<dbReference type="Gene3D" id="3.30.360.20">
    <property type="entry name" value="RNA 3'-terminal phosphate cyclase, insert domain"/>
    <property type="match status" value="1"/>
</dbReference>
<dbReference type="GO" id="GO:0006396">
    <property type="term" value="P:RNA processing"/>
    <property type="evidence" value="ECO:0007669"/>
    <property type="project" value="UniProtKB-UniRule"/>
</dbReference>
<proteinExistence type="inferred from homology"/>
<dbReference type="EMBL" id="LJUO01000057">
    <property type="protein sequence ID" value="KPK71706.1"/>
    <property type="molecule type" value="Genomic_DNA"/>
</dbReference>
<accession>A0A0S8GJ62</accession>
<dbReference type="InterPro" id="IPR017770">
    <property type="entry name" value="RNA3'_term_phos_cyc_type_1"/>
</dbReference>
<dbReference type="InterPro" id="IPR023797">
    <property type="entry name" value="RNA3'_phos_cyclase_dom"/>
</dbReference>
<dbReference type="HAMAP" id="MF_00200">
    <property type="entry name" value="RTC"/>
    <property type="match status" value="1"/>
</dbReference>
<comment type="function">
    <text evidence="5">Catalyzes the conversion of 3'-phosphate to a 2',3'-cyclic phosphodiester at the end of RNA. The mechanism of action of the enzyme occurs in 3 steps: (A) adenylation of the enzyme by ATP; (B) transfer of adenylate to an RNA-N3'P to produce RNA-N3'PP5'A; (C) and attack of the adjacent 2'-hydroxyl on the 3'-phosphorus in the diester linkage to produce the cyclic end product. The biological role of this enzyme is unknown but it is likely to function in some aspects of cellular RNA processing.</text>
</comment>
<comment type="caution">
    <text evidence="5">Lacks conserved residue(s) required for the propagation of feature annotation.</text>
</comment>
<keyword evidence="5" id="KW-0067">ATP-binding</keyword>
<evidence type="ECO:0000256" key="3">
    <source>
        <dbReference type="ARBA" id="ARBA00022741"/>
    </source>
</evidence>
<keyword evidence="2 5" id="KW-0436">Ligase</keyword>
<dbReference type="NCBIfam" id="TIGR03399">
    <property type="entry name" value="RNA_3prim_cycl"/>
    <property type="match status" value="1"/>
</dbReference>
<feature type="active site" description="Tele-AMP-histidine intermediate" evidence="5">
    <location>
        <position position="310"/>
    </location>
</feature>
<dbReference type="Gene3D" id="3.65.10.20">
    <property type="entry name" value="RNA 3'-terminal phosphate cyclase domain"/>
    <property type="match status" value="1"/>
</dbReference>
<evidence type="ECO:0000256" key="2">
    <source>
        <dbReference type="ARBA" id="ARBA00022598"/>
    </source>
</evidence>
<dbReference type="Proteomes" id="UP000051096">
    <property type="component" value="Unassembled WGS sequence"/>
</dbReference>
<evidence type="ECO:0000256" key="4">
    <source>
        <dbReference type="ARBA" id="ARBA00024481"/>
    </source>
</evidence>
<protein>
    <recommendedName>
        <fullName evidence="5 6">RNA 3'-terminal phosphate cyclase</fullName>
        <shortName evidence="5">RNA cyclase</shortName>
        <shortName evidence="5">RNA-3'-phosphate cyclase</shortName>
        <ecNumber evidence="5 6">6.5.1.4</ecNumber>
    </recommendedName>
</protein>
<dbReference type="GO" id="GO:0005737">
    <property type="term" value="C:cytoplasm"/>
    <property type="evidence" value="ECO:0007669"/>
    <property type="project" value="UniProtKB-SubCell"/>
</dbReference>
<dbReference type="AlphaFoldDB" id="A0A0S8GJ62"/>
<keyword evidence="5" id="KW-0963">Cytoplasm</keyword>
<evidence type="ECO:0000313" key="10">
    <source>
        <dbReference type="Proteomes" id="UP000051096"/>
    </source>
</evidence>
<dbReference type="PATRIC" id="fig|1703780.3.peg.17"/>
<evidence type="ECO:0000256" key="1">
    <source>
        <dbReference type="ARBA" id="ARBA00009206"/>
    </source>
</evidence>
<comment type="similarity">
    <text evidence="1 5">Belongs to the RNA 3'-terminal cyclase family. Type 1 subfamily.</text>
</comment>
<dbReference type="PIRSF" id="PIRSF005378">
    <property type="entry name" value="RNA3'_term_phos_cycl_euk"/>
    <property type="match status" value="1"/>
</dbReference>
<dbReference type="Pfam" id="PF01137">
    <property type="entry name" value="RTC"/>
    <property type="match status" value="1"/>
</dbReference>
<sequence length="339" mass="37089">MIDIDGSYHEGGGQILRTAVALSCITQQEFCIYNIRKGREKPGLRPQHLEGIAAAGRMCDAEQRGLHLNSLEVTFSPRTIKSGQYSVDTRTAGSVTLILQTLLPIALHAERACTFVIRGGTAVPFSPTTLYFQHIFCYFLEQLGGSIHLELQRHGFYPVGGGEVTVAVQPANIASIQLIDRGHTHDIHVISVASTHLHNAHVAERMLDGFKKIIPEARGTSEYVVAKSPGCFVASSARFAQGRIGADVLGTRGKRAENVGRETAQALERGVATGAPLDVWMVDQIIPYMALAVARTGEPARVRIPRMTDHARTNIWVVEKFLPVHFTYDDTVLACVKKK</sequence>
<feature type="domain" description="RNA 3'-terminal phosphate cyclase" evidence="7">
    <location>
        <begin position="8"/>
        <end position="327"/>
    </location>
</feature>
<comment type="caution">
    <text evidence="9">The sequence shown here is derived from an EMBL/GenBank/DDBJ whole genome shotgun (WGS) entry which is preliminary data.</text>
</comment>
<organism evidence="9 10">
    <name type="scientific">candidate division WOR_3 bacterium SM23_60</name>
    <dbReference type="NCBI Taxonomy" id="1703780"/>
    <lineage>
        <taxon>Bacteria</taxon>
        <taxon>Bacteria division WOR-3</taxon>
    </lineage>
</organism>
<comment type="catalytic activity">
    <reaction evidence="4 5">
        <text>a 3'-end 3'-phospho-ribonucleotide-RNA + ATP = a 3'-end 2',3'-cyclophospho-ribonucleotide-RNA + AMP + diphosphate</text>
        <dbReference type="Rhea" id="RHEA:23976"/>
        <dbReference type="Rhea" id="RHEA-COMP:10463"/>
        <dbReference type="Rhea" id="RHEA-COMP:10464"/>
        <dbReference type="ChEBI" id="CHEBI:30616"/>
        <dbReference type="ChEBI" id="CHEBI:33019"/>
        <dbReference type="ChEBI" id="CHEBI:83062"/>
        <dbReference type="ChEBI" id="CHEBI:83064"/>
        <dbReference type="ChEBI" id="CHEBI:456215"/>
        <dbReference type="EC" id="6.5.1.4"/>
    </reaction>
</comment>
<feature type="binding site" evidence="5">
    <location>
        <position position="100"/>
    </location>
    <ligand>
        <name>ATP</name>
        <dbReference type="ChEBI" id="CHEBI:30616"/>
    </ligand>
</feature>
<dbReference type="PROSITE" id="PS01287">
    <property type="entry name" value="RTC"/>
    <property type="match status" value="1"/>
</dbReference>
<comment type="subcellular location">
    <subcellularLocation>
        <location evidence="5">Cytoplasm</location>
    </subcellularLocation>
</comment>
<evidence type="ECO:0000256" key="5">
    <source>
        <dbReference type="HAMAP-Rule" id="MF_00200"/>
    </source>
</evidence>
<keyword evidence="3 5" id="KW-0547">Nucleotide-binding</keyword>
<evidence type="ECO:0000259" key="8">
    <source>
        <dbReference type="Pfam" id="PF05189"/>
    </source>
</evidence>
<dbReference type="InterPro" id="IPR037136">
    <property type="entry name" value="RNA3'_phos_cyclase_dom_sf"/>
</dbReference>
<dbReference type="SUPFAM" id="SSF52913">
    <property type="entry name" value="RNA 3'-terminal phosphate cyclase, RPTC, insert domain"/>
    <property type="match status" value="1"/>
</dbReference>
<dbReference type="InterPro" id="IPR020719">
    <property type="entry name" value="RNA3'_term_phos_cycl-like_CS"/>
</dbReference>
<evidence type="ECO:0000256" key="6">
    <source>
        <dbReference type="NCBIfam" id="TIGR03399"/>
    </source>
</evidence>
<name>A0A0S8GJ62_UNCW3</name>
<evidence type="ECO:0000313" key="9">
    <source>
        <dbReference type="EMBL" id="KPK71706.1"/>
    </source>
</evidence>
<dbReference type="PANTHER" id="PTHR11096:SF0">
    <property type="entry name" value="RNA 3'-TERMINAL PHOSPHATE CYCLASE"/>
    <property type="match status" value="1"/>
</dbReference>
<dbReference type="SUPFAM" id="SSF55205">
    <property type="entry name" value="EPT/RTPC-like"/>
    <property type="match status" value="1"/>
</dbReference>
<dbReference type="GO" id="GO:0003963">
    <property type="term" value="F:RNA-3'-phosphate cyclase activity"/>
    <property type="evidence" value="ECO:0007669"/>
    <property type="project" value="UniProtKB-UniRule"/>
</dbReference>
<dbReference type="GO" id="GO:0005524">
    <property type="term" value="F:ATP binding"/>
    <property type="evidence" value="ECO:0007669"/>
    <property type="project" value="UniProtKB-KW"/>
</dbReference>
<gene>
    <name evidence="5" type="primary">rtcA</name>
    <name evidence="9" type="ORF">AMJ87_06880</name>
</gene>
<dbReference type="InterPro" id="IPR013792">
    <property type="entry name" value="RNA3'P_cycl/enolpyr_Trfase_a/b"/>
</dbReference>
<dbReference type="PANTHER" id="PTHR11096">
    <property type="entry name" value="RNA 3' TERMINAL PHOSPHATE CYCLASE"/>
    <property type="match status" value="1"/>
</dbReference>
<dbReference type="InterPro" id="IPR013791">
    <property type="entry name" value="RNA3'-term_phos_cycl_insert"/>
</dbReference>
<reference evidence="9 10" key="1">
    <citation type="journal article" date="2015" name="Microbiome">
        <title>Genomic resolution of linkages in carbon, nitrogen, and sulfur cycling among widespread estuary sediment bacteria.</title>
        <authorList>
            <person name="Baker B.J."/>
            <person name="Lazar C.S."/>
            <person name="Teske A.P."/>
            <person name="Dick G.J."/>
        </authorList>
    </citation>
    <scope>NUCLEOTIDE SEQUENCE [LARGE SCALE GENOMIC DNA]</scope>
    <source>
        <strain evidence="9">SM23_60</strain>
    </source>
</reference>
<dbReference type="Pfam" id="PF05189">
    <property type="entry name" value="RTC_insert"/>
    <property type="match status" value="1"/>
</dbReference>
<feature type="domain" description="RNA 3'-terminal phosphate cyclase insert" evidence="8">
    <location>
        <begin position="180"/>
        <end position="267"/>
    </location>
</feature>
<dbReference type="InterPro" id="IPR036553">
    <property type="entry name" value="RPTC_insert"/>
</dbReference>
<dbReference type="InterPro" id="IPR000228">
    <property type="entry name" value="RNA3'_term_phos_cyc"/>
</dbReference>